<sequence length="86" mass="9622">MNSSPHGLPADEFCLADVLVNAFDADADSAETIVDAARGRRDRALAGLRTLAAVLRWGRAALRRPGMHLFTAWARCWRIWRMRCTP</sequence>
<protein>
    <submittedName>
        <fullName evidence="1">Uncharacterized protein</fullName>
    </submittedName>
</protein>
<reference evidence="1" key="1">
    <citation type="submission" date="2022-09" db="EMBL/GenBank/DDBJ databases">
        <title>Tahibacter sp. nov., isolated from a fresh water.</title>
        <authorList>
            <person name="Baek J.H."/>
            <person name="Lee J.K."/>
            <person name="Kim J.M."/>
            <person name="Jeon C.O."/>
        </authorList>
    </citation>
    <scope>NUCLEOTIDE SEQUENCE</scope>
    <source>
        <strain evidence="1">W38</strain>
    </source>
</reference>
<name>A0ABY6BDL6_9GAMM</name>
<organism evidence="1 2">
    <name type="scientific">Tahibacter amnicola</name>
    <dbReference type="NCBI Taxonomy" id="2976241"/>
    <lineage>
        <taxon>Bacteria</taxon>
        <taxon>Pseudomonadati</taxon>
        <taxon>Pseudomonadota</taxon>
        <taxon>Gammaproteobacteria</taxon>
        <taxon>Lysobacterales</taxon>
        <taxon>Rhodanobacteraceae</taxon>
        <taxon>Tahibacter</taxon>
    </lineage>
</organism>
<dbReference type="Proteomes" id="UP001064632">
    <property type="component" value="Chromosome"/>
</dbReference>
<proteinExistence type="predicted"/>
<gene>
    <name evidence="1" type="ORF">N4264_25015</name>
</gene>
<dbReference type="EMBL" id="CP104694">
    <property type="protein sequence ID" value="UXI67949.1"/>
    <property type="molecule type" value="Genomic_DNA"/>
</dbReference>
<keyword evidence="2" id="KW-1185">Reference proteome</keyword>
<dbReference type="RefSeq" id="WP_261694918.1">
    <property type="nucleotide sequence ID" value="NZ_CP104694.1"/>
</dbReference>
<evidence type="ECO:0000313" key="1">
    <source>
        <dbReference type="EMBL" id="UXI67949.1"/>
    </source>
</evidence>
<accession>A0ABY6BDL6</accession>
<evidence type="ECO:0000313" key="2">
    <source>
        <dbReference type="Proteomes" id="UP001064632"/>
    </source>
</evidence>